<dbReference type="CDD" id="cd00085">
    <property type="entry name" value="HNHc"/>
    <property type="match status" value="1"/>
</dbReference>
<evidence type="ECO:0008006" key="2">
    <source>
        <dbReference type="Google" id="ProtNLM"/>
    </source>
</evidence>
<sequence length="98" mass="11129">MSRIPGNTNDKRFPCRKVEGKWLCRMCGTELSGRKTSFCGRRCLRDFFMQTDWTRVRKVIFARDGGVPLAAGGDEWDLNNLELSCPRCNIIKGAKLDG</sequence>
<gene>
    <name evidence="1" type="ORF">KL86DPRO_10497</name>
</gene>
<accession>A0A212J1L3</accession>
<dbReference type="AlphaFoldDB" id="A0A212J1L3"/>
<name>A0A212J1L3_9DELT</name>
<proteinExistence type="predicted"/>
<dbReference type="InterPro" id="IPR003615">
    <property type="entry name" value="HNH_nuc"/>
</dbReference>
<dbReference type="EMBL" id="FLUQ01000001">
    <property type="protein sequence ID" value="SBV93224.1"/>
    <property type="molecule type" value="Genomic_DNA"/>
</dbReference>
<reference evidence="1" key="1">
    <citation type="submission" date="2016-04" db="EMBL/GenBank/DDBJ databases">
        <authorList>
            <person name="Evans L.H."/>
            <person name="Alamgir A."/>
            <person name="Owens N."/>
            <person name="Weber N.D."/>
            <person name="Virtaneva K."/>
            <person name="Barbian K."/>
            <person name="Babar A."/>
            <person name="Rosenke K."/>
        </authorList>
    </citation>
    <scope>NUCLEOTIDE SEQUENCE</scope>
    <source>
        <strain evidence="1">86</strain>
    </source>
</reference>
<dbReference type="Gene3D" id="1.10.30.50">
    <property type="match status" value="1"/>
</dbReference>
<evidence type="ECO:0000313" key="1">
    <source>
        <dbReference type="EMBL" id="SBV93224.1"/>
    </source>
</evidence>
<organism evidence="1">
    <name type="scientific">uncultured delta proteobacterium</name>
    <dbReference type="NCBI Taxonomy" id="34034"/>
    <lineage>
        <taxon>Bacteria</taxon>
        <taxon>Deltaproteobacteria</taxon>
        <taxon>environmental samples</taxon>
    </lineage>
</organism>
<protein>
    <recommendedName>
        <fullName evidence="2">HNH endonuclease</fullName>
    </recommendedName>
</protein>